<dbReference type="WBParaSite" id="L893_g21380.t1">
    <property type="protein sequence ID" value="L893_g21380.t1"/>
    <property type="gene ID" value="L893_g21380"/>
</dbReference>
<feature type="transmembrane region" description="Helical" evidence="1">
    <location>
        <begin position="6"/>
        <end position="27"/>
    </location>
</feature>
<keyword evidence="1" id="KW-1133">Transmembrane helix</keyword>
<reference evidence="3" key="1">
    <citation type="submission" date="2016-11" db="UniProtKB">
        <authorList>
            <consortium name="WormBaseParasite"/>
        </authorList>
    </citation>
    <scope>IDENTIFICATION</scope>
</reference>
<feature type="transmembrane region" description="Helical" evidence="1">
    <location>
        <begin position="149"/>
        <end position="175"/>
    </location>
</feature>
<keyword evidence="1" id="KW-0812">Transmembrane</keyword>
<dbReference type="Gene3D" id="1.20.140.150">
    <property type="match status" value="1"/>
</dbReference>
<sequence length="182" mass="19911">MCGTILKVGFIVIVAIGTAATAVSMFTPGWQRSENAKGPSMGIISYNCGTENDQANVNECKDWWNNKEPWEKAVIAFMILALIFEIFILGWAIVSFFAFCCPSIFAPLPVLCGMATVFLIIAIAIYGAKNHDKIGIVQEMSQPHDMNQIGYSFWIGVFATIVMALSTIIGCVITVSMKEIPE</sequence>
<dbReference type="PANTHER" id="PTHR37446:SF1">
    <property type="entry name" value="CLAUDIN"/>
    <property type="match status" value="1"/>
</dbReference>
<organism evidence="2 3">
    <name type="scientific">Steinernema glaseri</name>
    <dbReference type="NCBI Taxonomy" id="37863"/>
    <lineage>
        <taxon>Eukaryota</taxon>
        <taxon>Metazoa</taxon>
        <taxon>Ecdysozoa</taxon>
        <taxon>Nematoda</taxon>
        <taxon>Chromadorea</taxon>
        <taxon>Rhabditida</taxon>
        <taxon>Tylenchina</taxon>
        <taxon>Panagrolaimomorpha</taxon>
        <taxon>Strongyloidoidea</taxon>
        <taxon>Steinernematidae</taxon>
        <taxon>Steinernema</taxon>
    </lineage>
</organism>
<evidence type="ECO:0000256" key="1">
    <source>
        <dbReference type="SAM" id="Phobius"/>
    </source>
</evidence>
<dbReference type="AlphaFoldDB" id="A0A1I7YZF2"/>
<accession>A0A1I7YZF2</accession>
<evidence type="ECO:0000313" key="2">
    <source>
        <dbReference type="Proteomes" id="UP000095287"/>
    </source>
</evidence>
<feature type="transmembrane region" description="Helical" evidence="1">
    <location>
        <begin position="104"/>
        <end position="128"/>
    </location>
</feature>
<dbReference type="PANTHER" id="PTHR37446">
    <property type="entry name" value="CLAUDIN-LIKE IN CAENORHABDITIS"/>
    <property type="match status" value="1"/>
</dbReference>
<feature type="transmembrane region" description="Helical" evidence="1">
    <location>
        <begin position="73"/>
        <end position="98"/>
    </location>
</feature>
<protein>
    <submittedName>
        <fullName evidence="3">Lipoma HMGIC fusion partner-like 2 protein</fullName>
    </submittedName>
</protein>
<dbReference type="Pfam" id="PF06653">
    <property type="entry name" value="Claudin_3"/>
    <property type="match status" value="1"/>
</dbReference>
<proteinExistence type="predicted"/>
<keyword evidence="1" id="KW-0472">Membrane</keyword>
<keyword evidence="2" id="KW-1185">Reference proteome</keyword>
<name>A0A1I7YZF2_9BILA</name>
<dbReference type="Proteomes" id="UP000095287">
    <property type="component" value="Unplaced"/>
</dbReference>
<evidence type="ECO:0000313" key="3">
    <source>
        <dbReference type="WBParaSite" id="L893_g21380.t1"/>
    </source>
</evidence>
<dbReference type="InterPro" id="IPR009545">
    <property type="entry name" value="Claudin-like"/>
</dbReference>